<dbReference type="GO" id="GO:0016887">
    <property type="term" value="F:ATP hydrolysis activity"/>
    <property type="evidence" value="ECO:0007669"/>
    <property type="project" value="InterPro"/>
</dbReference>
<dbReference type="AlphaFoldDB" id="A0A6N7ZAP9"/>
<protein>
    <submittedName>
        <fullName evidence="5">AAA family ATPase</fullName>
    </submittedName>
</protein>
<keyword evidence="3" id="KW-0067">ATP-binding</keyword>
<dbReference type="InterPro" id="IPR027417">
    <property type="entry name" value="P-loop_NTPase"/>
</dbReference>
<evidence type="ECO:0000259" key="4">
    <source>
        <dbReference type="SMART" id="SM00382"/>
    </source>
</evidence>
<dbReference type="EMBL" id="WMBA01000078">
    <property type="protein sequence ID" value="MTD58834.1"/>
    <property type="molecule type" value="Genomic_DNA"/>
</dbReference>
<sequence>MADEILVSPEHVVHLARLALTGRSQDVEVYVRRLARTYRDRNPGLSSDLVEMLRRAPTRSSPLRERGVNTATPVDLDSRSPLVRQEWPVVVPVEPVFNTSVSAALAQVVEERKQADRLLDAGLNPTRTALFTGPPGVGKTLAARWIARELDLPFLVLDLSTVISSFLGKTGNNLRRVLDYAKGSPCVLLLDELDAIAKRRDDQIEVGELKRLVTVLLQEIDDWPATSVLLAATNHSELLDPAVWRRFEALIEFSIPGLDLLEKSISKLLQDENVDEDLITSLATVLQGHSFSDVERDIVSIRRTSLVKNTDIGTALVELISRNAQYRDFETRKIIARSLVFEGKLSQRKASELLHVSRDVIRESIKEMKTSEDMAVRSSIARVI</sequence>
<name>A0A6N7ZAP9_9PSEU</name>
<keyword evidence="2" id="KW-0547">Nucleotide-binding</keyword>
<dbReference type="Pfam" id="PF00004">
    <property type="entry name" value="AAA"/>
    <property type="match status" value="1"/>
</dbReference>
<dbReference type="CDD" id="cd19481">
    <property type="entry name" value="RecA-like_protease"/>
    <property type="match status" value="1"/>
</dbReference>
<accession>A0A6N7ZAP9</accession>
<dbReference type="OrthoDB" id="9802352at2"/>
<dbReference type="SMART" id="SM00382">
    <property type="entry name" value="AAA"/>
    <property type="match status" value="1"/>
</dbReference>
<comment type="similarity">
    <text evidence="1">Belongs to the AAA ATPase family.</text>
</comment>
<comment type="caution">
    <text evidence="5">The sequence shown here is derived from an EMBL/GenBank/DDBJ whole genome shotgun (WGS) entry which is preliminary data.</text>
</comment>
<dbReference type="InterPro" id="IPR050221">
    <property type="entry name" value="26S_Proteasome_ATPase"/>
</dbReference>
<evidence type="ECO:0000256" key="1">
    <source>
        <dbReference type="ARBA" id="ARBA00006914"/>
    </source>
</evidence>
<evidence type="ECO:0000256" key="2">
    <source>
        <dbReference type="ARBA" id="ARBA00022741"/>
    </source>
</evidence>
<reference evidence="5 6" key="1">
    <citation type="submission" date="2019-11" db="EMBL/GenBank/DDBJ databases">
        <title>Draft genome of Amycolatopsis RM579.</title>
        <authorList>
            <person name="Duangmal K."/>
            <person name="Mingma R."/>
        </authorList>
    </citation>
    <scope>NUCLEOTIDE SEQUENCE [LARGE SCALE GENOMIC DNA]</scope>
    <source>
        <strain evidence="5 6">RM579</strain>
    </source>
</reference>
<dbReference type="InterPro" id="IPR003593">
    <property type="entry name" value="AAA+_ATPase"/>
</dbReference>
<organism evidence="5 6">
    <name type="scientific">Amycolatopsis pithecellobii</name>
    <dbReference type="NCBI Taxonomy" id="664692"/>
    <lineage>
        <taxon>Bacteria</taxon>
        <taxon>Bacillati</taxon>
        <taxon>Actinomycetota</taxon>
        <taxon>Actinomycetes</taxon>
        <taxon>Pseudonocardiales</taxon>
        <taxon>Pseudonocardiaceae</taxon>
        <taxon>Amycolatopsis</taxon>
    </lineage>
</organism>
<proteinExistence type="inferred from homology"/>
<dbReference type="SUPFAM" id="SSF52540">
    <property type="entry name" value="P-loop containing nucleoside triphosphate hydrolases"/>
    <property type="match status" value="1"/>
</dbReference>
<feature type="domain" description="AAA+ ATPase" evidence="4">
    <location>
        <begin position="125"/>
        <end position="257"/>
    </location>
</feature>
<dbReference type="PANTHER" id="PTHR23073">
    <property type="entry name" value="26S PROTEASOME REGULATORY SUBUNIT"/>
    <property type="match status" value="1"/>
</dbReference>
<evidence type="ECO:0000313" key="5">
    <source>
        <dbReference type="EMBL" id="MTD58834.1"/>
    </source>
</evidence>
<dbReference type="InterPro" id="IPR003959">
    <property type="entry name" value="ATPase_AAA_core"/>
</dbReference>
<dbReference type="Proteomes" id="UP000440096">
    <property type="component" value="Unassembled WGS sequence"/>
</dbReference>
<dbReference type="Gene3D" id="3.40.50.300">
    <property type="entry name" value="P-loop containing nucleotide triphosphate hydrolases"/>
    <property type="match status" value="1"/>
</dbReference>
<dbReference type="GO" id="GO:0005524">
    <property type="term" value="F:ATP binding"/>
    <property type="evidence" value="ECO:0007669"/>
    <property type="project" value="UniProtKB-KW"/>
</dbReference>
<gene>
    <name evidence="5" type="ORF">GKO32_33365</name>
</gene>
<keyword evidence="6" id="KW-1185">Reference proteome</keyword>
<evidence type="ECO:0000256" key="3">
    <source>
        <dbReference type="ARBA" id="ARBA00022840"/>
    </source>
</evidence>
<evidence type="ECO:0000313" key="6">
    <source>
        <dbReference type="Proteomes" id="UP000440096"/>
    </source>
</evidence>